<organism evidence="1 2">
    <name type="scientific">Lipomyces orientalis</name>
    <dbReference type="NCBI Taxonomy" id="1233043"/>
    <lineage>
        <taxon>Eukaryota</taxon>
        <taxon>Fungi</taxon>
        <taxon>Dikarya</taxon>
        <taxon>Ascomycota</taxon>
        <taxon>Saccharomycotina</taxon>
        <taxon>Lipomycetes</taxon>
        <taxon>Lipomycetales</taxon>
        <taxon>Lipomycetaceae</taxon>
        <taxon>Lipomyces</taxon>
    </lineage>
</organism>
<sequence length="914" mass="103621">MLPPWQWAYDFLSSNSKIAVSGYSVAVAHVGSLSDCQFMSLSLPADRLQNAILKMADYEKKSVAEVQSMSVDSGSDYEKKDSTNVTISDSEKARVIEHVLANATTDMIDVFQGPSADFIIEKLGTMSVEESFQIVQDAAAYHDDDYNFPSETLDRMNLLLQGIEATGLDRESYDLELRIEATLIKYHSPYPEVRAVCDPTDDPTIPVETIRAYFLGCIWVAIGSFINEVFDERQPSLSLESTVLQLLLYPCGKFLQYTLPDWGFTFRGKRHSLNPGPWSYKEQMFATVMVNVGSGSSNFMGYVLTMKLDRFFGRAWVDFGFAFLMNFSTQFFGFGLAGLLRRWCIYPTKSVWPTILPTLALNRALLMPEKKKSINGWNITRYRFFFLCFVISFVYFWIPSVLFGALSIFNWMTWIAPKHKVLAIVTGSFLGLGFNPVTTFDWAVASYSKPLVVPFFSTVNRYIGTIIGGLIVLGMYWQNYRWTGYLPINTNSVYAHDGKRYNLSRIIREDATLDHEKYAAYSPPYISMGNLLTNGAGFALYTFVFVYIFATEWKVIKESVMDFFASLRNRKLSTYERFQDPMTRMMRAYPEVPDWWFLIILALSFAFGIIACTVYPTTTPVWGLIIIIIMSIIMMIPGALIYAVTGYQLMMSNLAVIITGYMVPENGIANMMCRVYGYNTDERAESFISDQKMGHYAKLPPRALFRGQLLATLIQSFTTVGAVNFLMKSVPDLCSQTQANKFICVFPNSLYSASLLYGVIGPQRTFNQIYPILKYAFLIGALGPLPFLALRKWGPKKLKYIHPVLLLNGISRWGSTYNLSYYTPGFYLSFAFMYYIRRYYLAWWTKYNYILTSALTAGVAFSGILIFCTVTITQSDISWWGNNVPTAGVDGKKVATLYTLGEGETFGLAPGEFY</sequence>
<gene>
    <name evidence="1" type="ORF">V1517DRAFT_339730</name>
</gene>
<dbReference type="EMBL" id="MU970097">
    <property type="protein sequence ID" value="KAK9321477.1"/>
    <property type="molecule type" value="Genomic_DNA"/>
</dbReference>
<keyword evidence="2" id="KW-1185">Reference proteome</keyword>
<evidence type="ECO:0000313" key="2">
    <source>
        <dbReference type="Proteomes" id="UP001489719"/>
    </source>
</evidence>
<dbReference type="Proteomes" id="UP001489719">
    <property type="component" value="Unassembled WGS sequence"/>
</dbReference>
<evidence type="ECO:0000313" key="1">
    <source>
        <dbReference type="EMBL" id="KAK9321477.1"/>
    </source>
</evidence>
<proteinExistence type="predicted"/>
<protein>
    <submittedName>
        <fullName evidence="1">OPT oligopeptide transporter protein-domain-containing protein</fullName>
    </submittedName>
</protein>
<name>A0ACC3TKU1_9ASCO</name>
<accession>A0ACC3TKU1</accession>
<comment type="caution">
    <text evidence="1">The sequence shown here is derived from an EMBL/GenBank/DDBJ whole genome shotgun (WGS) entry which is preliminary data.</text>
</comment>
<reference evidence="2" key="1">
    <citation type="journal article" date="2024" name="Front. Bioeng. Biotechnol.">
        <title>Genome-scale model development and genomic sequencing of the oleaginous clade Lipomyces.</title>
        <authorList>
            <person name="Czajka J.J."/>
            <person name="Han Y."/>
            <person name="Kim J."/>
            <person name="Mondo S.J."/>
            <person name="Hofstad B.A."/>
            <person name="Robles A."/>
            <person name="Haridas S."/>
            <person name="Riley R."/>
            <person name="LaButti K."/>
            <person name="Pangilinan J."/>
            <person name="Andreopoulos W."/>
            <person name="Lipzen A."/>
            <person name="Yan J."/>
            <person name="Wang M."/>
            <person name="Ng V."/>
            <person name="Grigoriev I.V."/>
            <person name="Spatafora J.W."/>
            <person name="Magnuson J.K."/>
            <person name="Baker S.E."/>
            <person name="Pomraning K.R."/>
        </authorList>
    </citation>
    <scope>NUCLEOTIDE SEQUENCE [LARGE SCALE GENOMIC DNA]</scope>
    <source>
        <strain evidence="2">CBS 10300</strain>
    </source>
</reference>